<feature type="transmembrane region" description="Helical" evidence="1">
    <location>
        <begin position="40"/>
        <end position="65"/>
    </location>
</feature>
<dbReference type="AlphaFoldDB" id="A0A0S3RT59"/>
<accession>A0A0S3RT59</accession>
<keyword evidence="1" id="KW-0812">Transmembrane</keyword>
<keyword evidence="3" id="KW-1185">Reference proteome</keyword>
<keyword evidence="1" id="KW-0472">Membrane</keyword>
<gene>
    <name evidence="2" type="primary">Vigan.04G099700</name>
    <name evidence="2" type="ORF">VIGAN_04099700</name>
</gene>
<protein>
    <submittedName>
        <fullName evidence="2">Uncharacterized protein</fullName>
    </submittedName>
</protein>
<evidence type="ECO:0000313" key="3">
    <source>
        <dbReference type="Proteomes" id="UP000291084"/>
    </source>
</evidence>
<name>A0A0S3RT59_PHAAN</name>
<proteinExistence type="predicted"/>
<organism evidence="2 3">
    <name type="scientific">Vigna angularis var. angularis</name>
    <dbReference type="NCBI Taxonomy" id="157739"/>
    <lineage>
        <taxon>Eukaryota</taxon>
        <taxon>Viridiplantae</taxon>
        <taxon>Streptophyta</taxon>
        <taxon>Embryophyta</taxon>
        <taxon>Tracheophyta</taxon>
        <taxon>Spermatophyta</taxon>
        <taxon>Magnoliopsida</taxon>
        <taxon>eudicotyledons</taxon>
        <taxon>Gunneridae</taxon>
        <taxon>Pentapetalae</taxon>
        <taxon>rosids</taxon>
        <taxon>fabids</taxon>
        <taxon>Fabales</taxon>
        <taxon>Fabaceae</taxon>
        <taxon>Papilionoideae</taxon>
        <taxon>50 kb inversion clade</taxon>
        <taxon>NPAAA clade</taxon>
        <taxon>indigoferoid/millettioid clade</taxon>
        <taxon>Phaseoleae</taxon>
        <taxon>Vigna</taxon>
    </lineage>
</organism>
<evidence type="ECO:0000256" key="1">
    <source>
        <dbReference type="SAM" id="Phobius"/>
    </source>
</evidence>
<dbReference type="EMBL" id="AP015037">
    <property type="protein sequence ID" value="BAT83777.1"/>
    <property type="molecule type" value="Genomic_DNA"/>
</dbReference>
<keyword evidence="1" id="KW-1133">Transmembrane helix</keyword>
<reference evidence="2 3" key="1">
    <citation type="journal article" date="2015" name="Sci. Rep.">
        <title>The power of single molecule real-time sequencing technology in the de novo assembly of a eukaryotic genome.</title>
        <authorList>
            <person name="Sakai H."/>
            <person name="Naito K."/>
            <person name="Ogiso-Tanaka E."/>
            <person name="Takahashi Y."/>
            <person name="Iseki K."/>
            <person name="Muto C."/>
            <person name="Satou K."/>
            <person name="Teruya K."/>
            <person name="Shiroma A."/>
            <person name="Shimoji M."/>
            <person name="Hirano T."/>
            <person name="Itoh T."/>
            <person name="Kaga A."/>
            <person name="Tomooka N."/>
        </authorList>
    </citation>
    <scope>NUCLEOTIDE SEQUENCE [LARGE SCALE GENOMIC DNA]</scope>
    <source>
        <strain evidence="3">cv. Shumari</strain>
    </source>
</reference>
<evidence type="ECO:0000313" key="2">
    <source>
        <dbReference type="EMBL" id="BAT83777.1"/>
    </source>
</evidence>
<dbReference type="Proteomes" id="UP000291084">
    <property type="component" value="Chromosome 4"/>
</dbReference>
<sequence length="87" mass="10694">MVTRSSSQFHLCFQWEFHREKSLFYLKRFLVPLGNEIQHFWIQIWVWMINWSCAFKSVAICVAVIGMRRLLCMPHLFLWCFQVGFRY</sequence>